<keyword evidence="2" id="KW-0002">3D-structure</keyword>
<proteinExistence type="evidence at protein level"/>
<dbReference type="SMR" id="A0AAJ6N6K5"/>
<reference evidence="2" key="1">
    <citation type="journal article" date="2024" name="Nature">
        <title>Phages overcome bacterial immunity via diverse anti-defence proteins.</title>
        <authorList>
            <person name="Yirmiya E."/>
            <person name="Leavitt A."/>
            <person name="Lu A."/>
            <person name="Ragucci A.E."/>
            <person name="Avraham C."/>
            <person name="Osterman I."/>
            <person name="Garb J."/>
            <person name="Antine S.P."/>
            <person name="Mooney S.E."/>
            <person name="Hobbs S.J."/>
            <person name="Kranzusch P.J."/>
            <person name="Amitai G."/>
            <person name="Sorek R."/>
        </authorList>
    </citation>
    <scope>X-RAY CRYSTALLOGRAPHY (2.00 ANGSTROMS)</scope>
</reference>
<sequence>SRKEIILTVWTNGNAIRKYTGQDKTISKYKLKDWYKATAVITKEEETNETKTN</sequence>
<dbReference type="Pfam" id="PF26126">
    <property type="entry name" value="Had1"/>
    <property type="match status" value="1"/>
</dbReference>
<organism evidence="1">
    <name type="scientific">unidentified</name>
    <dbReference type="NCBI Taxonomy" id="32644"/>
    <lineage>
        <taxon>unclassified sequences</taxon>
    </lineage>
</organism>
<accession>A0AAJ6N6K5</accession>
<name>A0AAJ6N6K5_9ZZZZ</name>
<protein>
    <submittedName>
        <fullName evidence="1">Hachiman</fullName>
    </submittedName>
</protein>
<dbReference type="PDB" id="8TTO">
    <property type="method" value="X-ray"/>
    <property type="resolution" value="2.00 A"/>
    <property type="chains" value="A/B/C/D=1-53"/>
</dbReference>
<dbReference type="InterPro" id="IPR059053">
    <property type="entry name" value="Had1"/>
</dbReference>
<evidence type="ECO:0007829" key="2">
    <source>
        <dbReference type="PDB" id="8TTO"/>
    </source>
</evidence>
<dbReference type="AlphaFoldDB" id="A0AAJ6N6K5"/>
<evidence type="ECO:0000313" key="1">
    <source>
        <dbReference type="PDB" id="8TTO"/>
    </source>
</evidence>